<dbReference type="SUPFAM" id="SSF109998">
    <property type="entry name" value="Triger factor/SurA peptide-binding domain-like"/>
    <property type="match status" value="1"/>
</dbReference>
<proteinExistence type="predicted"/>
<organism evidence="1">
    <name type="scientific">marine metagenome</name>
    <dbReference type="NCBI Taxonomy" id="408172"/>
    <lineage>
        <taxon>unclassified sequences</taxon>
        <taxon>metagenomes</taxon>
        <taxon>ecological metagenomes</taxon>
    </lineage>
</organism>
<dbReference type="GO" id="GO:0015031">
    <property type="term" value="P:protein transport"/>
    <property type="evidence" value="ECO:0007669"/>
    <property type="project" value="InterPro"/>
</dbReference>
<dbReference type="InterPro" id="IPR037041">
    <property type="entry name" value="Trigger_fac_C_sf"/>
</dbReference>
<dbReference type="GO" id="GO:0006457">
    <property type="term" value="P:protein folding"/>
    <property type="evidence" value="ECO:0007669"/>
    <property type="project" value="InterPro"/>
</dbReference>
<gene>
    <name evidence="1" type="ORF">METZ01_LOCUS432843</name>
</gene>
<accession>A0A382YAG2</accession>
<protein>
    <recommendedName>
        <fullName evidence="2">Trigger factor C-terminal domain-containing protein</fullName>
    </recommendedName>
</protein>
<dbReference type="EMBL" id="UINC01174058">
    <property type="protein sequence ID" value="SVD79989.1"/>
    <property type="molecule type" value="Genomic_DNA"/>
</dbReference>
<dbReference type="InterPro" id="IPR027304">
    <property type="entry name" value="Trigger_fact/SurA_dom_sf"/>
</dbReference>
<evidence type="ECO:0000313" key="1">
    <source>
        <dbReference type="EMBL" id="SVD79989.1"/>
    </source>
</evidence>
<evidence type="ECO:0008006" key="2">
    <source>
        <dbReference type="Google" id="ProtNLM"/>
    </source>
</evidence>
<dbReference type="Gene3D" id="1.10.3120.10">
    <property type="entry name" value="Trigger factor, C-terminal domain"/>
    <property type="match status" value="1"/>
</dbReference>
<reference evidence="1" key="1">
    <citation type="submission" date="2018-05" db="EMBL/GenBank/DDBJ databases">
        <authorList>
            <person name="Lanie J.A."/>
            <person name="Ng W.-L."/>
            <person name="Kazmierczak K.M."/>
            <person name="Andrzejewski T.M."/>
            <person name="Davidsen T.M."/>
            <person name="Wayne K.J."/>
            <person name="Tettelin H."/>
            <person name="Glass J.I."/>
            <person name="Rusch D."/>
            <person name="Podicherti R."/>
            <person name="Tsui H.-C.T."/>
            <person name="Winkler M.E."/>
        </authorList>
    </citation>
    <scope>NUCLEOTIDE SEQUENCE</scope>
</reference>
<dbReference type="AlphaFoldDB" id="A0A382YAG2"/>
<sequence>IEEIANKNGETPAIIYANLQKSERMETLERDIAEQKVFNFLKEQSEIIEN</sequence>
<feature type="non-terminal residue" evidence="1">
    <location>
        <position position="1"/>
    </location>
</feature>
<name>A0A382YAG2_9ZZZZ</name>